<dbReference type="KEGG" id="bbes:BESB_077530"/>
<feature type="compositionally biased region" description="Basic and acidic residues" evidence="6">
    <location>
        <begin position="1270"/>
        <end position="1280"/>
    </location>
</feature>
<dbReference type="PANTHER" id="PTHR47959:SF1">
    <property type="entry name" value="ATP-DEPENDENT RNA HELICASE DBPA"/>
    <property type="match status" value="1"/>
</dbReference>
<keyword evidence="3" id="KW-0347">Helicase</keyword>
<dbReference type="Gene3D" id="3.40.50.300">
    <property type="entry name" value="P-loop containing nucleotide triphosphate hydrolases"/>
    <property type="match status" value="2"/>
</dbReference>
<evidence type="ECO:0008006" key="12">
    <source>
        <dbReference type="Google" id="ProtNLM"/>
    </source>
</evidence>
<feature type="compositionally biased region" description="Polar residues" evidence="6">
    <location>
        <begin position="1251"/>
        <end position="1262"/>
    </location>
</feature>
<dbReference type="PROSITE" id="PS51195">
    <property type="entry name" value="Q_MOTIF"/>
    <property type="match status" value="1"/>
</dbReference>
<evidence type="ECO:0000256" key="6">
    <source>
        <dbReference type="SAM" id="MobiDB-lite"/>
    </source>
</evidence>
<sequence>MHATRPGDPPADGSCDLEEGAGEAEEEEKAASAGDSGELEPEVSWRSMPHRPSLLPDGERPASAGASASAVSCLLSPDTSSERAPDAFDGADDEGPSVESPRTLLELLQETSHEGLLQALRPAGAPGTGISDGDPTDPAHEGTLQLPLLLSDEAAQTCLDRPHRPEARSADVQQKPGRGAEAAAEAQVRGDGDSLTFRDFRLAPQLLKSLDNLGFEIPSPVQCAAVPAALARRDLIVQAKSGTGKTVAFALSLLQRLVHEVAASRESARAAAAAPFCARVAHPRASAPVSPSQSPSSASAAPSATAAPAQSSPSEEESSGLAFGLVVTPTRELAVQVANEIFRLAWFLRAPRVRLACLFGGRPLAVCQEQLRERPHLLITTPGRLLSLLRSKATQKILAAWPCVCGARRKGRAPAHAARDTEALDAGNDHGDAGTETKPHGDAQAPSAEAKSDEGEQPLAWEKEDKKDDAFCRPCRRMAAARRLKQHLRVFVVDEADLLFDEFFRPQMQALLTSLLTRRMQVLAFSATFPPPLLCFFEELVETLDTKWLAAEGTRRRKKDEDSLRQRALAFVAAHAEAQRQGAGTPELARAYVGRVEVGAGRSGAGAHHAPPGKEAVATDAAAAHMKAVAQVGDGLAPATLREDPRPQISAASGGALPDPDAVPGESPALDGRGGRQTDERATAEFLSTAGGVPKERPAGRAAGAAASEPEAPPEEPRKFERILLCSSFILHDSKRKRETERRANASEQTARSRALAAAASSSSSSSVVSARAKRAAELARLYATAQPGAPRREAHECAPAAQDGEAQSGGKPGDATDSPETARAAAGDLRQTAPDREGSEEREDRRAAGRPAAGDDESPMDTAATPESGPEEGEQPLACAGGRGSEAADGALAHEGGKRLPRKGVSKGDEPKLAEGPTPATPAEGRQRAGAQATAKAAAEAEASADSHKEAGPVASVTASAPPLADVVPGSPDESVLTASQPPSTSFTAAASASARVASYSSSSVLSPHASSSTGSPPSQSPSSGAVDAAEPNDREERRKCQPASASLPSPLLAGIQYALLLVPDEPSPMRQLGAKVRVLLRVLSTLRFRQAIVFCNSFDSGAQVANCLNQLGVGAIYTSARLRQEDRVRALLALKRVECRVLVCSDVISRGVDAVGVDLTVNLDLPMDKQTFLHRSGRAGRFGGEGFCISIASEEEGPYWRYLAASFKIFLHSSLDALRRSGRRHAAAQPDASTGRGDSGYRERHDKTPSASCARQQRTGHTGARGSGEARDTSTCEKLDIRDGANEGFVRNCTPPDLAAGAPVSPGFWPWIVVADAGDRHSDYGKRTIFRRAPSLAFDCSPRVPGP</sequence>
<evidence type="ECO:0000256" key="1">
    <source>
        <dbReference type="ARBA" id="ARBA00022741"/>
    </source>
</evidence>
<feature type="compositionally biased region" description="Low complexity" evidence="6">
    <location>
        <begin position="285"/>
        <end position="313"/>
    </location>
</feature>
<feature type="region of interest" description="Disordered" evidence="6">
    <location>
        <begin position="416"/>
        <end position="463"/>
    </location>
</feature>
<keyword evidence="4" id="KW-0067">ATP-binding</keyword>
<dbReference type="CDD" id="cd00268">
    <property type="entry name" value="DEADc"/>
    <property type="match status" value="1"/>
</dbReference>
<proteinExistence type="predicted"/>
<dbReference type="GO" id="GO:0016787">
    <property type="term" value="F:hydrolase activity"/>
    <property type="evidence" value="ECO:0007669"/>
    <property type="project" value="UniProtKB-KW"/>
</dbReference>
<keyword evidence="1" id="KW-0547">Nucleotide-binding</keyword>
<feature type="compositionally biased region" description="Basic and acidic residues" evidence="6">
    <location>
        <begin position="1241"/>
        <end position="1250"/>
    </location>
</feature>
<dbReference type="InterPro" id="IPR027417">
    <property type="entry name" value="P-loop_NTPase"/>
</dbReference>
<keyword evidence="11" id="KW-1185">Reference proteome</keyword>
<reference evidence="10 11" key="1">
    <citation type="submission" date="2017-09" db="EMBL/GenBank/DDBJ databases">
        <title>Genome sequencing of Besnoitia besnoiti strain Bb-Ger1.</title>
        <authorList>
            <person name="Schares G."/>
            <person name="Venepally P."/>
            <person name="Lorenzi H.A."/>
        </authorList>
    </citation>
    <scope>NUCLEOTIDE SEQUENCE [LARGE SCALE GENOMIC DNA]</scope>
    <source>
        <strain evidence="10 11">Bb-Ger1</strain>
    </source>
</reference>
<dbReference type="GO" id="GO:0003676">
    <property type="term" value="F:nucleic acid binding"/>
    <property type="evidence" value="ECO:0007669"/>
    <property type="project" value="InterPro"/>
</dbReference>
<feature type="compositionally biased region" description="Low complexity" evidence="6">
    <location>
        <begin position="62"/>
        <end position="76"/>
    </location>
</feature>
<evidence type="ECO:0000256" key="2">
    <source>
        <dbReference type="ARBA" id="ARBA00022801"/>
    </source>
</evidence>
<feature type="compositionally biased region" description="Low complexity" evidence="6">
    <location>
        <begin position="929"/>
        <end position="945"/>
    </location>
</feature>
<feature type="region of interest" description="Disordered" evidence="6">
    <location>
        <begin position="1224"/>
        <end position="1280"/>
    </location>
</feature>
<comment type="caution">
    <text evidence="10">The sequence shown here is derived from an EMBL/GenBank/DDBJ whole genome shotgun (WGS) entry which is preliminary data.</text>
</comment>
<dbReference type="OrthoDB" id="349091at2759"/>
<feature type="region of interest" description="Disordered" evidence="6">
    <location>
        <begin position="121"/>
        <end position="142"/>
    </location>
</feature>
<feature type="region of interest" description="Disordered" evidence="6">
    <location>
        <begin position="735"/>
        <end position="986"/>
    </location>
</feature>
<evidence type="ECO:0000313" key="11">
    <source>
        <dbReference type="Proteomes" id="UP000224006"/>
    </source>
</evidence>
<dbReference type="GeneID" id="40312679"/>
<dbReference type="Proteomes" id="UP000224006">
    <property type="component" value="Chromosome VII"/>
</dbReference>
<dbReference type="Pfam" id="PF00270">
    <property type="entry name" value="DEAD"/>
    <property type="match status" value="2"/>
</dbReference>
<evidence type="ECO:0000256" key="4">
    <source>
        <dbReference type="ARBA" id="ARBA00022840"/>
    </source>
</evidence>
<feature type="compositionally biased region" description="Low complexity" evidence="6">
    <location>
        <begin position="752"/>
        <end position="771"/>
    </location>
</feature>
<dbReference type="PROSITE" id="PS51194">
    <property type="entry name" value="HELICASE_CTER"/>
    <property type="match status" value="1"/>
</dbReference>
<dbReference type="InterPro" id="IPR014014">
    <property type="entry name" value="RNA_helicase_DEAD_Q_motif"/>
</dbReference>
<feature type="compositionally biased region" description="Basic and acidic residues" evidence="6">
    <location>
        <begin position="417"/>
        <end position="441"/>
    </location>
</feature>
<protein>
    <recommendedName>
        <fullName evidence="12">DEAD/DEAH box helicase domain-containing protein</fullName>
    </recommendedName>
</protein>
<dbReference type="EMBL" id="NWUJ01000008">
    <property type="protein sequence ID" value="PFH33536.1"/>
    <property type="molecule type" value="Genomic_DNA"/>
</dbReference>
<feature type="compositionally biased region" description="Low complexity" evidence="6">
    <location>
        <begin position="700"/>
        <end position="710"/>
    </location>
</feature>
<feature type="domain" description="Helicase C-terminal" evidence="8">
    <location>
        <begin position="1080"/>
        <end position="1224"/>
    </location>
</feature>
<dbReference type="PANTHER" id="PTHR47959">
    <property type="entry name" value="ATP-DEPENDENT RNA HELICASE RHLE-RELATED"/>
    <property type="match status" value="1"/>
</dbReference>
<feature type="region of interest" description="Disordered" evidence="6">
    <location>
        <begin position="638"/>
        <end position="720"/>
    </location>
</feature>
<gene>
    <name evidence="10" type="ORF">BESB_077530</name>
</gene>
<dbReference type="SMART" id="SM00490">
    <property type="entry name" value="HELICc"/>
    <property type="match status" value="1"/>
</dbReference>
<feature type="region of interest" description="Disordered" evidence="6">
    <location>
        <begin position="601"/>
        <end position="621"/>
    </location>
</feature>
<feature type="region of interest" description="Disordered" evidence="6">
    <location>
        <begin position="1"/>
        <end position="102"/>
    </location>
</feature>
<dbReference type="InterPro" id="IPR001650">
    <property type="entry name" value="Helicase_C-like"/>
</dbReference>
<feature type="region of interest" description="Disordered" evidence="6">
    <location>
        <begin position="162"/>
        <end position="187"/>
    </location>
</feature>
<dbReference type="InterPro" id="IPR014001">
    <property type="entry name" value="Helicase_ATP-bd"/>
</dbReference>
<dbReference type="CDD" id="cd18787">
    <property type="entry name" value="SF2_C_DEAD"/>
    <property type="match status" value="1"/>
</dbReference>
<feature type="compositionally biased region" description="Low complexity" evidence="6">
    <location>
        <begin position="605"/>
        <end position="621"/>
    </location>
</feature>
<feature type="compositionally biased region" description="Acidic residues" evidence="6">
    <location>
        <begin position="15"/>
        <end position="28"/>
    </location>
</feature>
<dbReference type="STRING" id="94643.A0A2A9MC83"/>
<feature type="domain" description="Helicase ATP-binding" evidence="7">
    <location>
        <begin position="226"/>
        <end position="547"/>
    </location>
</feature>
<dbReference type="SMART" id="SM00487">
    <property type="entry name" value="DEXDc"/>
    <property type="match status" value="1"/>
</dbReference>
<feature type="compositionally biased region" description="Low complexity" evidence="6">
    <location>
        <begin position="1006"/>
        <end position="1025"/>
    </location>
</feature>
<evidence type="ECO:0000313" key="10">
    <source>
        <dbReference type="EMBL" id="PFH33536.1"/>
    </source>
</evidence>
<dbReference type="SUPFAM" id="SSF52540">
    <property type="entry name" value="P-loop containing nucleoside triphosphate hydrolases"/>
    <property type="match status" value="2"/>
</dbReference>
<dbReference type="GO" id="GO:0003724">
    <property type="term" value="F:RNA helicase activity"/>
    <property type="evidence" value="ECO:0007669"/>
    <property type="project" value="InterPro"/>
</dbReference>
<dbReference type="GO" id="GO:0005829">
    <property type="term" value="C:cytosol"/>
    <property type="evidence" value="ECO:0007669"/>
    <property type="project" value="TreeGrafter"/>
</dbReference>
<dbReference type="InterPro" id="IPR011545">
    <property type="entry name" value="DEAD/DEAH_box_helicase_dom"/>
</dbReference>
<dbReference type="Pfam" id="PF00271">
    <property type="entry name" value="Helicase_C"/>
    <property type="match status" value="1"/>
</dbReference>
<dbReference type="RefSeq" id="XP_029217545.1">
    <property type="nucleotide sequence ID" value="XM_029366114.1"/>
</dbReference>
<evidence type="ECO:0000256" key="5">
    <source>
        <dbReference type="PROSITE-ProRule" id="PRU00552"/>
    </source>
</evidence>
<dbReference type="InterPro" id="IPR050079">
    <property type="entry name" value="DEAD_box_RNA_helicase"/>
</dbReference>
<name>A0A2A9MC83_BESBE</name>
<evidence type="ECO:0000259" key="7">
    <source>
        <dbReference type="PROSITE" id="PS51192"/>
    </source>
</evidence>
<evidence type="ECO:0000256" key="3">
    <source>
        <dbReference type="ARBA" id="ARBA00022806"/>
    </source>
</evidence>
<organism evidence="10 11">
    <name type="scientific">Besnoitia besnoiti</name>
    <name type="common">Apicomplexan protozoan</name>
    <dbReference type="NCBI Taxonomy" id="94643"/>
    <lineage>
        <taxon>Eukaryota</taxon>
        <taxon>Sar</taxon>
        <taxon>Alveolata</taxon>
        <taxon>Apicomplexa</taxon>
        <taxon>Conoidasida</taxon>
        <taxon>Coccidia</taxon>
        <taxon>Eucoccidiorida</taxon>
        <taxon>Eimeriorina</taxon>
        <taxon>Sarcocystidae</taxon>
        <taxon>Besnoitia</taxon>
    </lineage>
</organism>
<feature type="short sequence motif" description="Q motif" evidence="5">
    <location>
        <begin position="195"/>
        <end position="223"/>
    </location>
</feature>
<keyword evidence="2" id="KW-0378">Hydrolase</keyword>
<dbReference type="VEuPathDB" id="ToxoDB:BESB_077530"/>
<feature type="compositionally biased region" description="Basic and acidic residues" evidence="6">
    <location>
        <begin position="834"/>
        <end position="848"/>
    </location>
</feature>
<dbReference type="GO" id="GO:0005524">
    <property type="term" value="F:ATP binding"/>
    <property type="evidence" value="ECO:0007669"/>
    <property type="project" value="UniProtKB-KW"/>
</dbReference>
<feature type="domain" description="DEAD-box RNA helicase Q" evidence="9">
    <location>
        <begin position="195"/>
        <end position="223"/>
    </location>
</feature>
<evidence type="ECO:0000259" key="8">
    <source>
        <dbReference type="PROSITE" id="PS51194"/>
    </source>
</evidence>
<feature type="compositionally biased region" description="Basic and acidic residues" evidence="6">
    <location>
        <begin position="735"/>
        <end position="745"/>
    </location>
</feature>
<dbReference type="InterPro" id="IPR044742">
    <property type="entry name" value="DEAD/DEAH_RhlB"/>
</dbReference>
<feature type="region of interest" description="Disordered" evidence="6">
    <location>
        <begin position="285"/>
        <end position="316"/>
    </location>
</feature>
<accession>A0A2A9MC83</accession>
<feature type="compositionally biased region" description="Basic and acidic residues" evidence="6">
    <location>
        <begin position="673"/>
        <end position="683"/>
    </location>
</feature>
<feature type="region of interest" description="Disordered" evidence="6">
    <location>
        <begin position="1006"/>
        <end position="1047"/>
    </location>
</feature>
<evidence type="ECO:0000259" key="9">
    <source>
        <dbReference type="PROSITE" id="PS51195"/>
    </source>
</evidence>
<dbReference type="PROSITE" id="PS51192">
    <property type="entry name" value="HELICASE_ATP_BIND_1"/>
    <property type="match status" value="1"/>
</dbReference>